<evidence type="ECO:0000256" key="2">
    <source>
        <dbReference type="ARBA" id="ARBA00029447"/>
    </source>
</evidence>
<dbReference type="PANTHER" id="PTHR43531">
    <property type="entry name" value="PROTEIN ICFG"/>
    <property type="match status" value="1"/>
</dbReference>
<dbReference type="InterPro" id="IPR051310">
    <property type="entry name" value="MCP_chemotaxis"/>
</dbReference>
<gene>
    <name evidence="7" type="ORF">GCM10007207_00450</name>
</gene>
<accession>A0ABQ1L678</accession>
<dbReference type="NCBIfam" id="TIGR00229">
    <property type="entry name" value="sensory_box"/>
    <property type="match status" value="2"/>
</dbReference>
<keyword evidence="8" id="KW-1185">Reference proteome</keyword>
<dbReference type="InterPro" id="IPR001610">
    <property type="entry name" value="PAC"/>
</dbReference>
<dbReference type="Gene3D" id="3.30.450.20">
    <property type="entry name" value="PAS domain"/>
    <property type="match status" value="2"/>
</dbReference>
<dbReference type="InterPro" id="IPR035965">
    <property type="entry name" value="PAS-like_dom_sf"/>
</dbReference>
<dbReference type="CDD" id="cd11386">
    <property type="entry name" value="MCP_signal"/>
    <property type="match status" value="1"/>
</dbReference>
<dbReference type="InterPro" id="IPR000700">
    <property type="entry name" value="PAS-assoc_C"/>
</dbReference>
<reference evidence="8" key="1">
    <citation type="journal article" date="2019" name="Int. J. Syst. Evol. Microbiol.">
        <title>The Global Catalogue of Microorganisms (GCM) 10K type strain sequencing project: providing services to taxonomists for standard genome sequencing and annotation.</title>
        <authorList>
            <consortium name="The Broad Institute Genomics Platform"/>
            <consortium name="The Broad Institute Genome Sequencing Center for Infectious Disease"/>
            <person name="Wu L."/>
            <person name="Ma J."/>
        </authorList>
    </citation>
    <scope>NUCLEOTIDE SEQUENCE [LARGE SCALE GENOMIC DNA]</scope>
    <source>
        <strain evidence="8">CCM 7132</strain>
    </source>
</reference>
<dbReference type="EMBL" id="BMCH01000001">
    <property type="protein sequence ID" value="GGC19136.1"/>
    <property type="molecule type" value="Genomic_DNA"/>
</dbReference>
<dbReference type="Proteomes" id="UP000637769">
    <property type="component" value="Unassembled WGS sequence"/>
</dbReference>
<evidence type="ECO:0000313" key="8">
    <source>
        <dbReference type="Proteomes" id="UP000637769"/>
    </source>
</evidence>
<organism evidence="7 8">
    <name type="scientific">Asaia siamensis</name>
    <dbReference type="NCBI Taxonomy" id="110479"/>
    <lineage>
        <taxon>Bacteria</taxon>
        <taxon>Pseudomonadati</taxon>
        <taxon>Pseudomonadota</taxon>
        <taxon>Alphaproteobacteria</taxon>
        <taxon>Acetobacterales</taxon>
        <taxon>Acetobacteraceae</taxon>
        <taxon>Asaia</taxon>
    </lineage>
</organism>
<evidence type="ECO:0000259" key="4">
    <source>
        <dbReference type="PROSITE" id="PS50111"/>
    </source>
</evidence>
<dbReference type="InterPro" id="IPR004090">
    <property type="entry name" value="Chemotax_Me-accpt_rcpt"/>
</dbReference>
<feature type="domain" description="PAS" evidence="5">
    <location>
        <begin position="29"/>
        <end position="55"/>
    </location>
</feature>
<comment type="caution">
    <text evidence="7">The sequence shown here is derived from an EMBL/GenBank/DDBJ whole genome shotgun (WGS) entry which is preliminary data.</text>
</comment>
<evidence type="ECO:0000256" key="3">
    <source>
        <dbReference type="PROSITE-ProRule" id="PRU00284"/>
    </source>
</evidence>
<dbReference type="PROSITE" id="PS50111">
    <property type="entry name" value="CHEMOTAXIS_TRANSDUC_2"/>
    <property type="match status" value="1"/>
</dbReference>
<evidence type="ECO:0000256" key="1">
    <source>
        <dbReference type="ARBA" id="ARBA00022500"/>
    </source>
</evidence>
<evidence type="ECO:0000259" key="5">
    <source>
        <dbReference type="PROSITE" id="PS50112"/>
    </source>
</evidence>
<dbReference type="PRINTS" id="PR00260">
    <property type="entry name" value="CHEMTRNSDUCR"/>
</dbReference>
<dbReference type="SUPFAM" id="SSF55785">
    <property type="entry name" value="PYP-like sensor domain (PAS domain)"/>
    <property type="match status" value="2"/>
</dbReference>
<dbReference type="InterPro" id="IPR004089">
    <property type="entry name" value="MCPsignal_dom"/>
</dbReference>
<dbReference type="SMART" id="SM00086">
    <property type="entry name" value="PAC"/>
    <property type="match status" value="2"/>
</dbReference>
<evidence type="ECO:0000259" key="6">
    <source>
        <dbReference type="PROSITE" id="PS50113"/>
    </source>
</evidence>
<keyword evidence="1" id="KW-0145">Chemotaxis</keyword>
<dbReference type="Pfam" id="PF00015">
    <property type="entry name" value="MCPsignal"/>
    <property type="match status" value="1"/>
</dbReference>
<evidence type="ECO:0000313" key="7">
    <source>
        <dbReference type="EMBL" id="GGC19136.1"/>
    </source>
</evidence>
<proteinExistence type="inferred from homology"/>
<dbReference type="PANTHER" id="PTHR43531:SF11">
    <property type="entry name" value="METHYL-ACCEPTING CHEMOTAXIS PROTEIN 3"/>
    <property type="match status" value="1"/>
</dbReference>
<dbReference type="RefSeq" id="WP_229719451.1">
    <property type="nucleotide sequence ID" value="NZ_BMCH01000001.1"/>
</dbReference>
<dbReference type="PROSITE" id="PS50113">
    <property type="entry name" value="PAC"/>
    <property type="match status" value="1"/>
</dbReference>
<dbReference type="Gene3D" id="1.10.287.950">
    <property type="entry name" value="Methyl-accepting chemotaxis protein"/>
    <property type="match status" value="1"/>
</dbReference>
<dbReference type="SMART" id="SM00283">
    <property type="entry name" value="MA"/>
    <property type="match status" value="1"/>
</dbReference>
<comment type="similarity">
    <text evidence="2">Belongs to the methyl-accepting chemotaxis (MCP) protein family.</text>
</comment>
<keyword evidence="3" id="KW-0807">Transducer</keyword>
<dbReference type="CDD" id="cd00130">
    <property type="entry name" value="PAS"/>
    <property type="match status" value="2"/>
</dbReference>
<feature type="domain" description="PAC" evidence="6">
    <location>
        <begin position="206"/>
        <end position="258"/>
    </location>
</feature>
<protein>
    <submittedName>
        <fullName evidence="7">Methyl-accepting chemotaxis protein</fullName>
    </submittedName>
</protein>
<dbReference type="InterPro" id="IPR000014">
    <property type="entry name" value="PAS"/>
</dbReference>
<dbReference type="Pfam" id="PF08447">
    <property type="entry name" value="PAS_3"/>
    <property type="match status" value="2"/>
</dbReference>
<name>A0ABQ1L678_9PROT</name>
<dbReference type="InterPro" id="IPR013655">
    <property type="entry name" value="PAS_fold_3"/>
</dbReference>
<dbReference type="SUPFAM" id="SSF58104">
    <property type="entry name" value="Methyl-accepting chemotaxis protein (MCP) signaling domain"/>
    <property type="match status" value="1"/>
</dbReference>
<dbReference type="PROSITE" id="PS50112">
    <property type="entry name" value="PAS"/>
    <property type="match status" value="1"/>
</dbReference>
<sequence>MLKSWPGGWADSKAKLGALERALAFIEFDLKGQILDANENFCAAMGYRLDEIVGRHHSLFVDEKFRITREYADFWVKLSSGEAYSQECIRLTKNGNEVLLQASYNPVRDITGRVYKIVKVAAVVTEAAMLRADTKGKLDAISRAQAVIEFLPDGTILTANENFLEAMSYTLEEIVGKNHRIFIDPPIALSADYAAFWDKLREGGYVPLECKRLDKNGNHVWLQASYNPIFDMYGHVVKVVKYATVITGRVQAIDSIGRGLAKLADNILSFRMNGGIDPTYEKLREDFNRAIARLDVTLGGVWAAVGTVANGANEIVVASNDLAQRTELQAGNLERTAATLDDITARVARSAGSAKNAAHSASMARVDALKAHDVVNEAVAAMEKMKEGSKAISQITGMIEQIAFQTNLLALNAAVEAARAGEAGRGFSVVATEVRALAERSAKASKEIRVLIAEGTAHSDRGAQLIVDAGSALSGIVGQISDIDTVLSEIAHGSVEQAEGLGRVNEAVGQLDRVTQQNAAMVEEATAAANSLEGEAGRLRGLVGEFTLSNELMSAELSLH</sequence>
<feature type="domain" description="Methyl-accepting transducer" evidence="4">
    <location>
        <begin position="304"/>
        <end position="533"/>
    </location>
</feature>